<feature type="signal peptide" evidence="1">
    <location>
        <begin position="1"/>
        <end position="19"/>
    </location>
</feature>
<comment type="caution">
    <text evidence="2">The sequence shown here is derived from an EMBL/GenBank/DDBJ whole genome shotgun (WGS) entry which is preliminary data.</text>
</comment>
<dbReference type="Pfam" id="PF01395">
    <property type="entry name" value="PBP_GOBP"/>
    <property type="match status" value="1"/>
</dbReference>
<organism evidence="2 3">
    <name type="scientific">Pyrocoelia pectoralis</name>
    <dbReference type="NCBI Taxonomy" id="417401"/>
    <lineage>
        <taxon>Eukaryota</taxon>
        <taxon>Metazoa</taxon>
        <taxon>Ecdysozoa</taxon>
        <taxon>Arthropoda</taxon>
        <taxon>Hexapoda</taxon>
        <taxon>Insecta</taxon>
        <taxon>Pterygota</taxon>
        <taxon>Neoptera</taxon>
        <taxon>Endopterygota</taxon>
        <taxon>Coleoptera</taxon>
        <taxon>Polyphaga</taxon>
        <taxon>Elateriformia</taxon>
        <taxon>Elateroidea</taxon>
        <taxon>Lampyridae</taxon>
        <taxon>Lampyrinae</taxon>
        <taxon>Pyrocoelia</taxon>
    </lineage>
</organism>
<evidence type="ECO:0000256" key="1">
    <source>
        <dbReference type="SAM" id="SignalP"/>
    </source>
</evidence>
<keyword evidence="1" id="KW-0732">Signal</keyword>
<dbReference type="Proteomes" id="UP001329430">
    <property type="component" value="Chromosome 7"/>
</dbReference>
<dbReference type="GO" id="GO:0005549">
    <property type="term" value="F:odorant binding"/>
    <property type="evidence" value="ECO:0007669"/>
    <property type="project" value="InterPro"/>
</dbReference>
<dbReference type="EMBL" id="JAVRBK010000007">
    <property type="protein sequence ID" value="KAK5641157.1"/>
    <property type="molecule type" value="Genomic_DNA"/>
</dbReference>
<evidence type="ECO:0000313" key="3">
    <source>
        <dbReference type="Proteomes" id="UP001329430"/>
    </source>
</evidence>
<dbReference type="InterPro" id="IPR006170">
    <property type="entry name" value="PBP/GOBP"/>
</dbReference>
<evidence type="ECO:0000313" key="2">
    <source>
        <dbReference type="EMBL" id="KAK5641157.1"/>
    </source>
</evidence>
<gene>
    <name evidence="2" type="ORF">RI129_009704</name>
</gene>
<dbReference type="Gene3D" id="1.10.238.20">
    <property type="entry name" value="Pheromone/general odorant binding protein domain"/>
    <property type="match status" value="1"/>
</dbReference>
<accession>A0AAN7V578</accession>
<dbReference type="SUPFAM" id="SSF47565">
    <property type="entry name" value="Insect pheromone/odorant-binding proteins"/>
    <property type="match status" value="1"/>
</dbReference>
<name>A0AAN7V578_9COLE</name>
<proteinExistence type="predicted"/>
<feature type="chain" id="PRO_5042828714" evidence="1">
    <location>
        <begin position="20"/>
        <end position="143"/>
    </location>
</feature>
<sequence>MKNNILFMGFLFCVVQVYAFDIPDEFIDEATRECLKELNLDKKILLKICNEGLTKTNLDEDGIKLMKCGISKGNYYAPNGEFDRDAVIVKIVKTIKVFVEHEVKNMTTVAAEFFEKCKTRKGQGVVEEMSNLNICLMQQVSKL</sequence>
<dbReference type="InterPro" id="IPR036728">
    <property type="entry name" value="PBP_GOBP_sf"/>
</dbReference>
<keyword evidence="3" id="KW-1185">Reference proteome</keyword>
<protein>
    <submittedName>
        <fullName evidence="2">Uncharacterized protein</fullName>
    </submittedName>
</protein>
<reference evidence="2 3" key="1">
    <citation type="journal article" date="2024" name="Insects">
        <title>An Improved Chromosome-Level Genome Assembly of the Firefly Pyrocoelia pectoralis.</title>
        <authorList>
            <person name="Fu X."/>
            <person name="Meyer-Rochow V.B."/>
            <person name="Ballantyne L."/>
            <person name="Zhu X."/>
        </authorList>
    </citation>
    <scope>NUCLEOTIDE SEQUENCE [LARGE SCALE GENOMIC DNA]</scope>
    <source>
        <strain evidence="2">XCY_ONT2</strain>
    </source>
</reference>
<dbReference type="AlphaFoldDB" id="A0AAN7V578"/>